<dbReference type="Gene3D" id="3.40.50.300">
    <property type="entry name" value="P-loop containing nucleotide triphosphate hydrolases"/>
    <property type="match status" value="1"/>
</dbReference>
<name>A0ABU3T9I5_9MICO</name>
<dbReference type="NCBIfam" id="TIGR01509">
    <property type="entry name" value="HAD-SF-IA-v3"/>
    <property type="match status" value="1"/>
</dbReference>
<dbReference type="SUPFAM" id="SSF56784">
    <property type="entry name" value="HAD-like"/>
    <property type="match status" value="1"/>
</dbReference>
<evidence type="ECO:0000313" key="2">
    <source>
        <dbReference type="Proteomes" id="UP001263371"/>
    </source>
</evidence>
<proteinExistence type="predicted"/>
<accession>A0ABU3T9I5</accession>
<dbReference type="Pfam" id="PF00702">
    <property type="entry name" value="Hydrolase"/>
    <property type="match status" value="1"/>
</dbReference>
<dbReference type="PANTHER" id="PTHR43481">
    <property type="entry name" value="FRUCTOSE-1-PHOSPHATE PHOSPHATASE"/>
    <property type="match status" value="1"/>
</dbReference>
<dbReference type="NCBIfam" id="TIGR01549">
    <property type="entry name" value="HAD-SF-IA-v1"/>
    <property type="match status" value="1"/>
</dbReference>
<dbReference type="InterPro" id="IPR023214">
    <property type="entry name" value="HAD_sf"/>
</dbReference>
<dbReference type="PANTHER" id="PTHR43481:SF4">
    <property type="entry name" value="GLYCEROL-1-PHOSPHATE PHOSPHOHYDROLASE 1-RELATED"/>
    <property type="match status" value="1"/>
</dbReference>
<dbReference type="InterPro" id="IPR036412">
    <property type="entry name" value="HAD-like_sf"/>
</dbReference>
<gene>
    <name evidence="1" type="ORF">RWH45_12555</name>
</gene>
<dbReference type="SFLD" id="SFLDS00003">
    <property type="entry name" value="Haloacid_Dehalogenase"/>
    <property type="match status" value="1"/>
</dbReference>
<dbReference type="GO" id="GO:0016787">
    <property type="term" value="F:hydrolase activity"/>
    <property type="evidence" value="ECO:0007669"/>
    <property type="project" value="UniProtKB-KW"/>
</dbReference>
<dbReference type="EMBL" id="JAWDIS010000002">
    <property type="protein sequence ID" value="MDU0368047.1"/>
    <property type="molecule type" value="Genomic_DNA"/>
</dbReference>
<dbReference type="Proteomes" id="UP001263371">
    <property type="component" value="Unassembled WGS sequence"/>
</dbReference>
<keyword evidence="2" id="KW-1185">Reference proteome</keyword>
<evidence type="ECO:0000313" key="1">
    <source>
        <dbReference type="EMBL" id="MDU0368047.1"/>
    </source>
</evidence>
<dbReference type="InterPro" id="IPR006439">
    <property type="entry name" value="HAD-SF_hydro_IA"/>
</dbReference>
<comment type="caution">
    <text evidence="1">The sequence shown here is derived from an EMBL/GenBank/DDBJ whole genome shotgun (WGS) entry which is preliminary data.</text>
</comment>
<organism evidence="1 2">
    <name type="scientific">Microbacterium galbum</name>
    <dbReference type="NCBI Taxonomy" id="3075994"/>
    <lineage>
        <taxon>Bacteria</taxon>
        <taxon>Bacillati</taxon>
        <taxon>Actinomycetota</taxon>
        <taxon>Actinomycetes</taxon>
        <taxon>Micrococcales</taxon>
        <taxon>Microbacteriaceae</taxon>
        <taxon>Microbacterium</taxon>
    </lineage>
</organism>
<dbReference type="InterPro" id="IPR051806">
    <property type="entry name" value="HAD-like_SPP"/>
</dbReference>
<dbReference type="RefSeq" id="WP_315995218.1">
    <property type="nucleotide sequence ID" value="NZ_JAWDIS010000002.1"/>
</dbReference>
<dbReference type="Gene3D" id="1.10.150.240">
    <property type="entry name" value="Putative phosphatase, domain 2"/>
    <property type="match status" value="1"/>
</dbReference>
<protein>
    <submittedName>
        <fullName evidence="1">HAD-IA family hydrolase</fullName>
    </submittedName>
</protein>
<dbReference type="PRINTS" id="PR00413">
    <property type="entry name" value="HADHALOGNASE"/>
</dbReference>
<dbReference type="SFLD" id="SFLDG01129">
    <property type="entry name" value="C1.5:_HAD__Beta-PGM__Phosphata"/>
    <property type="match status" value="1"/>
</dbReference>
<dbReference type="Gene3D" id="3.40.50.1000">
    <property type="entry name" value="HAD superfamily/HAD-like"/>
    <property type="match status" value="1"/>
</dbReference>
<dbReference type="Pfam" id="PF13671">
    <property type="entry name" value="AAA_33"/>
    <property type="match status" value="1"/>
</dbReference>
<keyword evidence="1" id="KW-0378">Hydrolase</keyword>
<reference evidence="1 2" key="1">
    <citation type="submission" date="2023-09" db="EMBL/GenBank/DDBJ databases">
        <title>Microbacterium fusihabitans sp. nov., Microbacterium phycihabitans sp. nov., and Microbacterium cervinum sp. nov., isolated from dried seaweeds of beach.</title>
        <authorList>
            <person name="Lee S.D."/>
        </authorList>
    </citation>
    <scope>NUCLEOTIDE SEQUENCE [LARGE SCALE GENOMIC DNA]</scope>
    <source>
        <strain evidence="1 2">KSW4-17</strain>
    </source>
</reference>
<sequence>MTSMTPVTCYVYGGGMPSSCQIPESLAVLVAGPAGSGKSTLGRALATALRAPLVDLDSVTTPLLDALPADALGGHWLASPHAGAIRAGRYAALRATAADALSTSGRVVVVAPFTAELAGGDDWTALREALLPLEPVVIHVDGDPAILASRRAARGVSRDAHRVDATPVAPAVPVIAVDAELTTGQQLARVLPALGIRRPLDAGAAIFAREFDAVLFDLDGTLVDSTASVARSWRRFAEHFDVSMEALHANHGQPARTLVSLLLPAERHAEALAHVTDLEVADAVGLAPIRGAADFFAAVPADRRAIVTSGSVPIATARLAAAGFAHPDVFVTVDDVVNGKPDPEPFLLAAERLGVDPSRCLVVEDAPAGIAAARAAGCAVMALTGTTADEELGADLVVDGLDAVRLEVTASGALRLRGSVG</sequence>
<dbReference type="SUPFAM" id="SSF52540">
    <property type="entry name" value="P-loop containing nucleoside triphosphate hydrolases"/>
    <property type="match status" value="1"/>
</dbReference>
<dbReference type="InterPro" id="IPR023198">
    <property type="entry name" value="PGP-like_dom2"/>
</dbReference>
<dbReference type="InterPro" id="IPR027417">
    <property type="entry name" value="P-loop_NTPase"/>
</dbReference>